<dbReference type="InterPro" id="IPR012946">
    <property type="entry name" value="X8"/>
</dbReference>
<evidence type="ECO:0000256" key="3">
    <source>
        <dbReference type="ARBA" id="ARBA00022622"/>
    </source>
</evidence>
<dbReference type="Pfam" id="PF07983">
    <property type="entry name" value="X8"/>
    <property type="match status" value="1"/>
</dbReference>
<dbReference type="Gene3D" id="1.20.58.1040">
    <property type="match status" value="1"/>
</dbReference>
<evidence type="ECO:0000256" key="6">
    <source>
        <dbReference type="ARBA" id="ARBA00023157"/>
    </source>
</evidence>
<feature type="transmembrane region" description="Helical" evidence="10">
    <location>
        <begin position="207"/>
        <end position="225"/>
    </location>
</feature>
<accession>A0A2G9FWE8</accession>
<dbReference type="GO" id="GO:0098552">
    <property type="term" value="C:side of membrane"/>
    <property type="evidence" value="ECO:0007669"/>
    <property type="project" value="UniProtKB-KW"/>
</dbReference>
<dbReference type="PANTHER" id="PTHR31044">
    <property type="entry name" value="BETA-1,3 GLUCANASE"/>
    <property type="match status" value="1"/>
</dbReference>
<gene>
    <name evidence="12" type="ORF">CDL12_30145</name>
</gene>
<evidence type="ECO:0000256" key="7">
    <source>
        <dbReference type="ARBA" id="ARBA00023180"/>
    </source>
</evidence>
<proteinExistence type="predicted"/>
<organism evidence="12 13">
    <name type="scientific">Handroanthus impetiginosus</name>
    <dbReference type="NCBI Taxonomy" id="429701"/>
    <lineage>
        <taxon>Eukaryota</taxon>
        <taxon>Viridiplantae</taxon>
        <taxon>Streptophyta</taxon>
        <taxon>Embryophyta</taxon>
        <taxon>Tracheophyta</taxon>
        <taxon>Spermatophyta</taxon>
        <taxon>Magnoliopsida</taxon>
        <taxon>eudicotyledons</taxon>
        <taxon>Gunneridae</taxon>
        <taxon>Pentapetalae</taxon>
        <taxon>asterids</taxon>
        <taxon>lamiids</taxon>
        <taxon>Lamiales</taxon>
        <taxon>Bignoniaceae</taxon>
        <taxon>Crescentiina</taxon>
        <taxon>Tabebuia alliance</taxon>
        <taxon>Handroanthus</taxon>
    </lineage>
</organism>
<feature type="domain" description="X8" evidence="11">
    <location>
        <begin position="88"/>
        <end position="173"/>
    </location>
</feature>
<keyword evidence="6" id="KW-1015">Disulfide bond</keyword>
<dbReference type="PANTHER" id="PTHR31044:SF33">
    <property type="entry name" value="PLASMODESMATA CALLOSE-BINDING PROTEIN 5"/>
    <property type="match status" value="1"/>
</dbReference>
<dbReference type="GO" id="GO:0009506">
    <property type="term" value="C:plasmodesma"/>
    <property type="evidence" value="ECO:0007669"/>
    <property type="project" value="UniProtKB-ARBA"/>
</dbReference>
<feature type="region of interest" description="Disordered" evidence="9">
    <location>
        <begin position="172"/>
        <end position="192"/>
    </location>
</feature>
<keyword evidence="10" id="KW-0812">Transmembrane</keyword>
<evidence type="ECO:0000256" key="2">
    <source>
        <dbReference type="ARBA" id="ARBA00022475"/>
    </source>
</evidence>
<protein>
    <recommendedName>
        <fullName evidence="11">X8 domain-containing protein</fullName>
    </recommendedName>
</protein>
<keyword evidence="8" id="KW-0449">Lipoprotein</keyword>
<evidence type="ECO:0000256" key="10">
    <source>
        <dbReference type="SAM" id="Phobius"/>
    </source>
</evidence>
<name>A0A2G9FWE8_9LAMI</name>
<evidence type="ECO:0000259" key="11">
    <source>
        <dbReference type="SMART" id="SM00768"/>
    </source>
</evidence>
<evidence type="ECO:0000256" key="5">
    <source>
        <dbReference type="ARBA" id="ARBA00023136"/>
    </source>
</evidence>
<evidence type="ECO:0000313" key="13">
    <source>
        <dbReference type="Proteomes" id="UP000231279"/>
    </source>
</evidence>
<keyword evidence="13" id="KW-1185">Reference proteome</keyword>
<comment type="subcellular location">
    <subcellularLocation>
        <location evidence="1">Cell membrane</location>
        <topology evidence="1">Lipid-anchor</topology>
        <topology evidence="1">GPI-anchor</topology>
    </subcellularLocation>
</comment>
<dbReference type="FunFam" id="1.20.58.1040:FF:000001">
    <property type="entry name" value="Glucan endo-1,3-beta-glucosidase 4"/>
    <property type="match status" value="1"/>
</dbReference>
<keyword evidence="3" id="KW-0336">GPI-anchor</keyword>
<dbReference type="AlphaFoldDB" id="A0A2G9FWE8"/>
<keyword evidence="10" id="KW-1133">Transmembrane helix</keyword>
<evidence type="ECO:0000256" key="4">
    <source>
        <dbReference type="ARBA" id="ARBA00022729"/>
    </source>
</evidence>
<keyword evidence="4" id="KW-0732">Signal</keyword>
<evidence type="ECO:0000313" key="12">
    <source>
        <dbReference type="EMBL" id="PIM97385.1"/>
    </source>
</evidence>
<dbReference type="GO" id="GO:0005886">
    <property type="term" value="C:plasma membrane"/>
    <property type="evidence" value="ECO:0007669"/>
    <property type="project" value="UniProtKB-SubCell"/>
</dbReference>
<reference evidence="13" key="1">
    <citation type="journal article" date="2018" name="Gigascience">
        <title>Genome assembly of the Pink Ipe (Handroanthus impetiginosus, Bignoniaceae), a highly valued, ecologically keystone Neotropical timber forest tree.</title>
        <authorList>
            <person name="Silva-Junior O.B."/>
            <person name="Grattapaglia D."/>
            <person name="Novaes E."/>
            <person name="Collevatti R.G."/>
        </authorList>
    </citation>
    <scope>NUCLEOTIDE SEQUENCE [LARGE SCALE GENOMIC DNA]</scope>
    <source>
        <strain evidence="13">cv. UFG-1</strain>
    </source>
</reference>
<feature type="transmembrane region" description="Helical" evidence="10">
    <location>
        <begin position="53"/>
        <end position="72"/>
    </location>
</feature>
<dbReference type="SMART" id="SM00768">
    <property type="entry name" value="X8"/>
    <property type="match status" value="1"/>
</dbReference>
<evidence type="ECO:0000256" key="1">
    <source>
        <dbReference type="ARBA" id="ARBA00004609"/>
    </source>
</evidence>
<keyword evidence="5 10" id="KW-0472">Membrane</keyword>
<evidence type="ECO:0000256" key="8">
    <source>
        <dbReference type="ARBA" id="ARBA00023288"/>
    </source>
</evidence>
<dbReference type="STRING" id="429701.A0A2G9FWE8"/>
<feature type="transmembrane region" description="Helical" evidence="10">
    <location>
        <begin position="26"/>
        <end position="46"/>
    </location>
</feature>
<keyword evidence="2" id="KW-1003">Cell membrane</keyword>
<dbReference type="EMBL" id="NKXS01009864">
    <property type="protein sequence ID" value="PIM97385.1"/>
    <property type="molecule type" value="Genomic_DNA"/>
</dbReference>
<dbReference type="OrthoDB" id="1919050at2759"/>
<comment type="caution">
    <text evidence="12">The sequence shown here is derived from an EMBL/GenBank/DDBJ whole genome shotgun (WGS) entry which is preliminary data.</text>
</comment>
<keyword evidence="7" id="KW-0325">Glycoprotein</keyword>
<evidence type="ECO:0000256" key="9">
    <source>
        <dbReference type="SAM" id="MobiDB-lite"/>
    </source>
</evidence>
<feature type="compositionally biased region" description="Low complexity" evidence="9">
    <location>
        <begin position="175"/>
        <end position="186"/>
    </location>
</feature>
<dbReference type="InterPro" id="IPR044788">
    <property type="entry name" value="X8_dom_prot"/>
</dbReference>
<dbReference type="Proteomes" id="UP000231279">
    <property type="component" value="Unassembled WGS sequence"/>
</dbReference>
<sequence>MNSNGRIFLPIKAPPNQHYKITAIKISHLLLTATSILFFSTFPLFLPKMGSRIFPLTLLFFFFSLVAALATAQESGGGSAAGARPRELWCVAKNNAEDAALQSALDWACGPGGADCTPIQNGGPCYDASDLVRTASFAFNDYFLKHGQSEDSCNFSNTAALTSLNPSHNNCRFPSSSSKGNGNLSGPATAGSENADLTTSNSVAGLWINWGSVTIHVFFAIKLLLF</sequence>